<dbReference type="PANTHER" id="PTHR30287">
    <property type="entry name" value="MEMBRANE COMPONENT OF PREDICTED ABC SUPERFAMILY METABOLITE UPTAKE TRANSPORTER"/>
    <property type="match status" value="1"/>
</dbReference>
<evidence type="ECO:0000259" key="8">
    <source>
        <dbReference type="Pfam" id="PF02687"/>
    </source>
</evidence>
<dbReference type="Pfam" id="PF02687">
    <property type="entry name" value="FtsX"/>
    <property type="match status" value="2"/>
</dbReference>
<feature type="transmembrane region" description="Helical" evidence="7">
    <location>
        <begin position="517"/>
        <end position="537"/>
    </location>
</feature>
<comment type="subcellular location">
    <subcellularLocation>
        <location evidence="1">Cell membrane</location>
        <topology evidence="1">Multi-pass membrane protein</topology>
    </subcellularLocation>
</comment>
<evidence type="ECO:0000256" key="4">
    <source>
        <dbReference type="ARBA" id="ARBA00022989"/>
    </source>
</evidence>
<feature type="transmembrane region" description="Helical" evidence="7">
    <location>
        <begin position="841"/>
        <end position="861"/>
    </location>
</feature>
<feature type="transmembrane region" description="Helical" evidence="7">
    <location>
        <begin position="351"/>
        <end position="372"/>
    </location>
</feature>
<gene>
    <name evidence="9" type="ORF">QOZ93_001928</name>
</gene>
<keyword evidence="4 7" id="KW-1133">Transmembrane helix</keyword>
<sequence>MKKTFLKNLFRDIKSTFSRFLSIIIIIAVGVAFYAGVRATSPDMKKSGDLYFSKNNLMDFKIISTLGLTKDDLDEINKVKGVKNAEGTYSLDAIIEKNKHSLVMNIKSLPRENGINDIKIVRGRKPKNSNEAIVEERFLKENKLNLHDKIKLQSGNNSKIGENLKNTEFKIVGTSYSPLYISTQRQLSSVGNGSVKGFIYVLPEVFKSSVFTEAYIKIQDKSSEKSLLYNDDYKEKITRIKNDLKTLGIKSSENRHKQILTDGNKIIQNLQNKLNYAKRKSMLANNNSNNINTNVEEMKIKFKEKELEIKKAKDKLKTLSKPQWYIMDRNSNVGYETYRQDSNRIDNIGKVFPLIFFLVAALVSLTTMTRMVQEKRIEIGTFKALGYSRITIVCHYLIYSLLASIVGSIVGIGIGFKLFPPLIMKAYSTLYTIPYSISSFNIFLALQASIIVILLTSISTVLATLEELREVPASLMRPKAPKGGKIIFLEKITFVWEKLSFTKKVTARNIFRYKQRFFMTVIGIAACTALMITGFGIKDGIICSTEKQFNKIYKYNFQSNLSKDVDLNEKNKIKENIIKDKNIKSILFTYSKNALVKTKSSANEDVYVVVPENKTKINSFVNLNMKDKELKLSNEGVIITEKLCKLINKNIGDDFNITINNKSVRVKIVGITEHYIQHYIYMSPEYYKKLTKKKLEFNSFYGLLKNVSEESQEKTSKFLTRIERINSIVFKNNIQFDYDKSITSINSVVIILIISAGVLAFVVIYNLTNININERKRELATIKLLGFYNKELAMYIYRENVILTIIGSIIGILLGIVLNKFVIITAETNILLFLRKVEPIYFVYSVLLTIGFSIIINLVMYKKFDEIDMIESLKSAE</sequence>
<feature type="coiled-coil region" evidence="6">
    <location>
        <begin position="267"/>
        <end position="315"/>
    </location>
</feature>
<proteinExistence type="predicted"/>
<evidence type="ECO:0000256" key="1">
    <source>
        <dbReference type="ARBA" id="ARBA00004651"/>
    </source>
</evidence>
<dbReference type="InterPro" id="IPR003838">
    <property type="entry name" value="ABC3_permease_C"/>
</dbReference>
<feature type="transmembrane region" description="Helical" evidence="7">
    <location>
        <begin position="20"/>
        <end position="37"/>
    </location>
</feature>
<feature type="transmembrane region" description="Helical" evidence="7">
    <location>
        <begin position="439"/>
        <end position="465"/>
    </location>
</feature>
<keyword evidence="2" id="KW-1003">Cell membrane</keyword>
<evidence type="ECO:0000256" key="7">
    <source>
        <dbReference type="SAM" id="Phobius"/>
    </source>
</evidence>
<reference evidence="9 10" key="1">
    <citation type="submission" date="2023-07" db="EMBL/GenBank/DDBJ databases">
        <title>Genomic Encyclopedia of Type Strains, Phase IV (KMG-IV): sequencing the most valuable type-strain genomes for metagenomic binning, comparative biology and taxonomic classification.</title>
        <authorList>
            <person name="Goeker M."/>
        </authorList>
    </citation>
    <scope>NUCLEOTIDE SEQUENCE [LARGE SCALE GENOMIC DNA]</scope>
    <source>
        <strain evidence="9 10">DSM 1400</strain>
    </source>
</reference>
<feature type="domain" description="ABC3 transporter permease C-terminal" evidence="8">
    <location>
        <begin position="351"/>
        <end position="462"/>
    </location>
</feature>
<evidence type="ECO:0000256" key="5">
    <source>
        <dbReference type="ARBA" id="ARBA00023136"/>
    </source>
</evidence>
<feature type="transmembrane region" description="Helical" evidence="7">
    <location>
        <begin position="800"/>
        <end position="821"/>
    </location>
</feature>
<feature type="transmembrane region" description="Helical" evidence="7">
    <location>
        <begin position="393"/>
        <end position="419"/>
    </location>
</feature>
<dbReference type="RefSeq" id="WP_307356047.1">
    <property type="nucleotide sequence ID" value="NZ_BAAACJ010000014.1"/>
</dbReference>
<keyword evidence="3 7" id="KW-0812">Transmembrane</keyword>
<dbReference type="EMBL" id="JAUSWN010000015">
    <property type="protein sequence ID" value="MDQ0480180.1"/>
    <property type="molecule type" value="Genomic_DNA"/>
</dbReference>
<keyword evidence="6" id="KW-0175">Coiled coil</keyword>
<evidence type="ECO:0000313" key="10">
    <source>
        <dbReference type="Proteomes" id="UP001224418"/>
    </source>
</evidence>
<organism evidence="9 10">
    <name type="scientific">Hathewaya limosa</name>
    <name type="common">Clostridium limosum</name>
    <dbReference type="NCBI Taxonomy" id="1536"/>
    <lineage>
        <taxon>Bacteria</taxon>
        <taxon>Bacillati</taxon>
        <taxon>Bacillota</taxon>
        <taxon>Clostridia</taxon>
        <taxon>Eubacteriales</taxon>
        <taxon>Clostridiaceae</taxon>
        <taxon>Hathewaya</taxon>
    </lineage>
</organism>
<evidence type="ECO:0000256" key="6">
    <source>
        <dbReference type="SAM" id="Coils"/>
    </source>
</evidence>
<evidence type="ECO:0000256" key="2">
    <source>
        <dbReference type="ARBA" id="ARBA00022475"/>
    </source>
</evidence>
<feature type="transmembrane region" description="Helical" evidence="7">
    <location>
        <begin position="748"/>
        <end position="767"/>
    </location>
</feature>
<name>A0ABU0JSX8_HATLI</name>
<evidence type="ECO:0000256" key="3">
    <source>
        <dbReference type="ARBA" id="ARBA00022692"/>
    </source>
</evidence>
<dbReference type="InterPro" id="IPR038766">
    <property type="entry name" value="Membrane_comp_ABC_pdt"/>
</dbReference>
<feature type="domain" description="ABC3 transporter permease C-terminal" evidence="8">
    <location>
        <begin position="751"/>
        <end position="860"/>
    </location>
</feature>
<accession>A0ABU0JSX8</accession>
<dbReference type="Proteomes" id="UP001224418">
    <property type="component" value="Unassembled WGS sequence"/>
</dbReference>
<dbReference type="PANTHER" id="PTHR30287:SF1">
    <property type="entry name" value="INNER MEMBRANE PROTEIN"/>
    <property type="match status" value="1"/>
</dbReference>
<comment type="caution">
    <text evidence="9">The sequence shown here is derived from an EMBL/GenBank/DDBJ whole genome shotgun (WGS) entry which is preliminary data.</text>
</comment>
<keyword evidence="5 7" id="KW-0472">Membrane</keyword>
<evidence type="ECO:0000313" key="9">
    <source>
        <dbReference type="EMBL" id="MDQ0480180.1"/>
    </source>
</evidence>
<protein>
    <submittedName>
        <fullName evidence="9">ABC transport system permease protein</fullName>
    </submittedName>
</protein>
<keyword evidence="10" id="KW-1185">Reference proteome</keyword>